<evidence type="ECO:0000259" key="1">
    <source>
        <dbReference type="Pfam" id="PF01433"/>
    </source>
</evidence>
<dbReference type="Gene3D" id="2.40.160.50">
    <property type="entry name" value="membrane protein fhac: a member of the omp85/tpsb transporter family"/>
    <property type="match status" value="1"/>
</dbReference>
<proteinExistence type="predicted"/>
<dbReference type="Gene3D" id="1.10.390.10">
    <property type="entry name" value="Neutral Protease Domain 2"/>
    <property type="match status" value="1"/>
</dbReference>
<reference evidence="2 3" key="1">
    <citation type="submission" date="2021-04" db="EMBL/GenBank/DDBJ databases">
        <authorList>
            <person name="Ivanova A."/>
        </authorList>
    </citation>
    <scope>NUCLEOTIDE SEQUENCE [LARGE SCALE GENOMIC DNA]</scope>
    <source>
        <strain evidence="2 3">G18</strain>
    </source>
</reference>
<dbReference type="InterPro" id="IPR034015">
    <property type="entry name" value="M1_LTA4H"/>
</dbReference>
<accession>A0ABS5BVB9</accession>
<organism evidence="2 3">
    <name type="scientific">Gemmata palustris</name>
    <dbReference type="NCBI Taxonomy" id="2822762"/>
    <lineage>
        <taxon>Bacteria</taxon>
        <taxon>Pseudomonadati</taxon>
        <taxon>Planctomycetota</taxon>
        <taxon>Planctomycetia</taxon>
        <taxon>Gemmatales</taxon>
        <taxon>Gemmataceae</taxon>
        <taxon>Gemmata</taxon>
    </lineage>
</organism>
<dbReference type="PANTHER" id="PTHR45726:SF3">
    <property type="entry name" value="LEUKOTRIENE A-4 HYDROLASE"/>
    <property type="match status" value="1"/>
</dbReference>
<evidence type="ECO:0000313" key="2">
    <source>
        <dbReference type="EMBL" id="MBP3956848.1"/>
    </source>
</evidence>
<dbReference type="Pfam" id="PF01433">
    <property type="entry name" value="Peptidase_M1"/>
    <property type="match status" value="1"/>
</dbReference>
<gene>
    <name evidence="2" type="ORF">J8F10_16365</name>
</gene>
<dbReference type="InterPro" id="IPR027268">
    <property type="entry name" value="Peptidase_M4/M1_CTD_sf"/>
</dbReference>
<keyword evidence="3" id="KW-1185">Reference proteome</keyword>
<dbReference type="EMBL" id="JAGKQQ010000001">
    <property type="protein sequence ID" value="MBP3956848.1"/>
    <property type="molecule type" value="Genomic_DNA"/>
</dbReference>
<dbReference type="CDD" id="cd09604">
    <property type="entry name" value="M1_APN_like"/>
    <property type="match status" value="1"/>
</dbReference>
<comment type="caution">
    <text evidence="2">The sequence shown here is derived from an EMBL/GenBank/DDBJ whole genome shotgun (WGS) entry which is preliminary data.</text>
</comment>
<feature type="domain" description="Peptidase M1 membrane alanine aminopeptidase" evidence="1">
    <location>
        <begin position="242"/>
        <end position="458"/>
    </location>
</feature>
<dbReference type="PANTHER" id="PTHR45726">
    <property type="entry name" value="LEUKOTRIENE A-4 HYDROLASE"/>
    <property type="match status" value="1"/>
</dbReference>
<protein>
    <submittedName>
        <fullName evidence="2">BamA/TamA family outer membrane protein</fullName>
    </submittedName>
</protein>
<dbReference type="InterPro" id="IPR014782">
    <property type="entry name" value="Peptidase_M1_dom"/>
</dbReference>
<sequence>MTWTNTTKTATNQLVFNFYPHFQVPAGESLLFAKTLELLRLQPSLGIDRDGKMGNVTSAHLLGANAALVPLNYSYDEKNTTALRFELPNAVQPGQSATIELVCDVRLPNKQGRWGHYEGVTFLTNAIPLLAVCDDGGWKPMPFVPWHQPWYNEAGVFRATITVPENEKVACSAVIKSEQKLPGNKKKVECEPFLGRDFAVLSSARYQEFISSTKLPDGREVKLRCLAFPEHEFYATEILKIVGEAITTFSQWFGAYPYSQFTVAESYFGWNGNECGGLIMVDERVFGMPHLARGYVEYLVSHETCHQWWYNMIGTNGFTEPYLDEGAAAYFTHRLVDTKRGKNNPLLAWPKGLEWLPNINRENYRNGSMYHAIRNGEMTPAAQELPQYKHLFGLFTGAYDRGSKVFAMIEDRLGEAAFLDFIRGVVKKYSWNILSSELLRAELEAYTGRDWGEFFQRWVFGKGLTDWSVERVRVEALGGPRSRTGYAVSVTVKQSREFTEPTLLEFTRGATTVRVPVGPFPETVKFEQHNATATPIGDNRWRVDLELPFEPEQVTVDPDGVLLDANPNNNRWKPSIKTHVTPLYTMLDETGLTADYNRWNFLAGPWVWGPAAQDPWYTRSTMLGLRAGGFRTERYATGAYTAIRSDYRDAIVGVDGKLLFEHREIGANWETRIGGPWGGLDGASGAQRGSIYARNIHKESASLYLPPMFYDEAFATYQDNFLPFARRPGGDRWDRLWMAGWHVRLNLYTPYWDPECGLWADAMAAGGQADFADGWKPMAQARAELAAVHTLPEWTGPFRVARIAGRVVGQFATPDRGQFFALGGGTLFRGFDLAERQGSALWVGNLEMRWPLARNVTWDALDHSVGARNVWLATFYDVGAVYANGRAVGGNVAHAVGAGLRVDVAVFSFIERATLRFDVGKSLNGGTPLQFWFGVQHSF</sequence>
<dbReference type="Proteomes" id="UP000676565">
    <property type="component" value="Unassembled WGS sequence"/>
</dbReference>
<name>A0ABS5BVB9_9BACT</name>
<dbReference type="SUPFAM" id="SSF55486">
    <property type="entry name" value="Metalloproteases ('zincins'), catalytic domain"/>
    <property type="match status" value="1"/>
</dbReference>
<dbReference type="RefSeq" id="WP_210655360.1">
    <property type="nucleotide sequence ID" value="NZ_JAGKQQ010000001.1"/>
</dbReference>
<evidence type="ECO:0000313" key="3">
    <source>
        <dbReference type="Proteomes" id="UP000676565"/>
    </source>
</evidence>